<dbReference type="InterPro" id="IPR011990">
    <property type="entry name" value="TPR-like_helical_dom_sf"/>
</dbReference>
<sequence length="446" mass="51263">MNKPGRNDPCYCNSGKKYKKCCMDKDNGDNHAEVSVTPEAYLEQQDWGFYAYRTVASLFLKKVKGEYDNKPIMEALALWRRFSADTEPVIRKYGSYAAALEYMIVTMYGHEATQAHVAKKYDVSTATLSRTYQVLYDFALNFEEGSPRAPLAVDPRIGMEQDMRNLERLLGEQQFDSFEEAQAFLDKQINQPGGFRPPAATKVSVKDQAQDLVYKAYEETTAKNRVKLAKQALSLYPNSAEAYLILADEERMLEQSLDYLRRGVDAGEKDLGAAFFKQNKGHFWGLIETRPYMRVKYRLAEILWYSGEAEEASKHLEQMMELSTGDNLGARYLLLPALLSLKKIREASKLLLKYGDDSAANIAYDRFVMEYVNNGFTRRLDELYRAALQINKFVPEYLTGKKKLPQQLPDYVGHGDRNEAIDYAFTHSPLWSRMPELVEWIAKRER</sequence>
<keyword evidence="4" id="KW-0472">Membrane</keyword>
<proteinExistence type="predicted"/>
<dbReference type="Gene3D" id="3.10.450.50">
    <property type="match status" value="1"/>
</dbReference>
<evidence type="ECO:0000256" key="2">
    <source>
        <dbReference type="ARBA" id="ARBA00022692"/>
    </source>
</evidence>
<dbReference type="InterPro" id="IPR036915">
    <property type="entry name" value="Cyclin-like_sf"/>
</dbReference>
<dbReference type="Pfam" id="PF02810">
    <property type="entry name" value="SEC-C"/>
    <property type="match status" value="1"/>
</dbReference>
<dbReference type="InterPro" id="IPR007311">
    <property type="entry name" value="ST7"/>
</dbReference>
<dbReference type="PANTHER" id="PTHR12745">
    <property type="entry name" value="SUPPRESSION OF TUMORIGENICITY 7"/>
    <property type="match status" value="1"/>
</dbReference>
<accession>A0A3D9I511</accession>
<evidence type="ECO:0000256" key="3">
    <source>
        <dbReference type="ARBA" id="ARBA00022989"/>
    </source>
</evidence>
<keyword evidence="3" id="KW-1133">Transmembrane helix</keyword>
<dbReference type="PANTHER" id="PTHR12745:SF6">
    <property type="entry name" value="PROTEIN ST7 HOMOLOG"/>
    <property type="match status" value="1"/>
</dbReference>
<evidence type="ECO:0000313" key="5">
    <source>
        <dbReference type="EMBL" id="RED56838.1"/>
    </source>
</evidence>
<dbReference type="Pfam" id="PF04184">
    <property type="entry name" value="ST7"/>
    <property type="match status" value="1"/>
</dbReference>
<reference evidence="5 6" key="1">
    <citation type="submission" date="2018-07" db="EMBL/GenBank/DDBJ databases">
        <title>Genomic Encyclopedia of Type Strains, Phase III (KMG-III): the genomes of soil and plant-associated and newly described type strains.</title>
        <authorList>
            <person name="Whitman W."/>
        </authorList>
    </citation>
    <scope>NUCLEOTIDE SEQUENCE [LARGE SCALE GENOMIC DNA]</scope>
    <source>
        <strain evidence="5 6">CECT 8236</strain>
    </source>
</reference>
<dbReference type="SUPFAM" id="SSF47954">
    <property type="entry name" value="Cyclin-like"/>
    <property type="match status" value="1"/>
</dbReference>
<protein>
    <submittedName>
        <fullName evidence="5">SEC-C motif-containing protein</fullName>
    </submittedName>
</protein>
<dbReference type="SUPFAM" id="SSF103642">
    <property type="entry name" value="Sec-C motif"/>
    <property type="match status" value="1"/>
</dbReference>
<dbReference type="Proteomes" id="UP000256869">
    <property type="component" value="Unassembled WGS sequence"/>
</dbReference>
<dbReference type="GO" id="GO:0016020">
    <property type="term" value="C:membrane"/>
    <property type="evidence" value="ECO:0007669"/>
    <property type="project" value="UniProtKB-SubCell"/>
</dbReference>
<comment type="caution">
    <text evidence="5">The sequence shown here is derived from an EMBL/GenBank/DDBJ whole genome shotgun (WGS) entry which is preliminary data.</text>
</comment>
<keyword evidence="6" id="KW-1185">Reference proteome</keyword>
<evidence type="ECO:0000313" key="6">
    <source>
        <dbReference type="Proteomes" id="UP000256869"/>
    </source>
</evidence>
<evidence type="ECO:0000256" key="4">
    <source>
        <dbReference type="ARBA" id="ARBA00023136"/>
    </source>
</evidence>
<name>A0A3D9I511_9BACL</name>
<keyword evidence="2" id="KW-0812">Transmembrane</keyword>
<dbReference type="OrthoDB" id="6399948at2"/>
<dbReference type="RefSeq" id="WP_115994350.1">
    <property type="nucleotide sequence ID" value="NZ_QRDY01000012.1"/>
</dbReference>
<dbReference type="EMBL" id="QRDY01000012">
    <property type="protein sequence ID" value="RED56838.1"/>
    <property type="molecule type" value="Genomic_DNA"/>
</dbReference>
<gene>
    <name evidence="5" type="ORF">DFP95_112129</name>
</gene>
<organism evidence="5 6">
    <name type="scientific">Cohnella lupini</name>
    <dbReference type="NCBI Taxonomy" id="1294267"/>
    <lineage>
        <taxon>Bacteria</taxon>
        <taxon>Bacillati</taxon>
        <taxon>Bacillota</taxon>
        <taxon>Bacilli</taxon>
        <taxon>Bacillales</taxon>
        <taxon>Paenibacillaceae</taxon>
        <taxon>Cohnella</taxon>
    </lineage>
</organism>
<dbReference type="Gene3D" id="1.25.40.10">
    <property type="entry name" value="Tetratricopeptide repeat domain"/>
    <property type="match status" value="1"/>
</dbReference>
<dbReference type="AlphaFoldDB" id="A0A3D9I511"/>
<comment type="subcellular location">
    <subcellularLocation>
        <location evidence="1">Membrane</location>
        <topology evidence="1">Multi-pass membrane protein</topology>
    </subcellularLocation>
</comment>
<dbReference type="InterPro" id="IPR004027">
    <property type="entry name" value="SEC_C_motif"/>
</dbReference>
<evidence type="ECO:0000256" key="1">
    <source>
        <dbReference type="ARBA" id="ARBA00004141"/>
    </source>
</evidence>